<gene>
    <name evidence="2" type="ORF">H6P81_021254</name>
</gene>
<dbReference type="Proteomes" id="UP000825729">
    <property type="component" value="Unassembled WGS sequence"/>
</dbReference>
<feature type="compositionally biased region" description="Polar residues" evidence="1">
    <location>
        <begin position="191"/>
        <end position="202"/>
    </location>
</feature>
<sequence length="243" mass="26562">MVWSCCPENLNSSVTRGPVPAYQLGLGCPIEPLGTGFSPRASPHGRLPPGFAPANQDSFECCMAKGQSCCRDALLTPRRFRRYTAGVVAWSRWVFHALVEMLPSPSRQPPGAASRSLLPGRYSRRRIANRSVKSWPNVFEMSAWWTTPGAAALFELQEAPDGSTMERRRILPFLARQTKSPGSSSREKPSQTRTSHTGTTSVPAAMTRCESVGLYAGRWKLLTIHAFRAVGALIPDSALGFTV</sequence>
<protein>
    <submittedName>
        <fullName evidence="2">Uncharacterized protein</fullName>
    </submittedName>
</protein>
<proteinExistence type="predicted"/>
<organism evidence="2 3">
    <name type="scientific">Aristolochia fimbriata</name>
    <name type="common">White veined hardy Dutchman's pipe vine</name>
    <dbReference type="NCBI Taxonomy" id="158543"/>
    <lineage>
        <taxon>Eukaryota</taxon>
        <taxon>Viridiplantae</taxon>
        <taxon>Streptophyta</taxon>
        <taxon>Embryophyta</taxon>
        <taxon>Tracheophyta</taxon>
        <taxon>Spermatophyta</taxon>
        <taxon>Magnoliopsida</taxon>
        <taxon>Magnoliidae</taxon>
        <taxon>Piperales</taxon>
        <taxon>Aristolochiaceae</taxon>
        <taxon>Aristolochia</taxon>
    </lineage>
</organism>
<comment type="caution">
    <text evidence="2">The sequence shown here is derived from an EMBL/GenBank/DDBJ whole genome shotgun (WGS) entry which is preliminary data.</text>
</comment>
<evidence type="ECO:0000313" key="2">
    <source>
        <dbReference type="EMBL" id="KAG9438849.1"/>
    </source>
</evidence>
<evidence type="ECO:0000256" key="1">
    <source>
        <dbReference type="SAM" id="MobiDB-lite"/>
    </source>
</evidence>
<dbReference type="EMBL" id="JAINDJ010000010">
    <property type="protein sequence ID" value="KAG9438849.1"/>
    <property type="molecule type" value="Genomic_DNA"/>
</dbReference>
<name>A0AAV7DS55_ARIFI</name>
<keyword evidence="3" id="KW-1185">Reference proteome</keyword>
<accession>A0AAV7DS55</accession>
<reference evidence="2 3" key="1">
    <citation type="submission" date="2021-07" db="EMBL/GenBank/DDBJ databases">
        <title>The Aristolochia fimbriata genome: insights into angiosperm evolution, floral development and chemical biosynthesis.</title>
        <authorList>
            <person name="Jiao Y."/>
        </authorList>
    </citation>
    <scope>NUCLEOTIDE SEQUENCE [LARGE SCALE GENOMIC DNA]</scope>
    <source>
        <strain evidence="2">IBCAS-2021</strain>
        <tissue evidence="2">Leaf</tissue>
    </source>
</reference>
<dbReference type="AlphaFoldDB" id="A0AAV7DS55"/>
<evidence type="ECO:0000313" key="3">
    <source>
        <dbReference type="Proteomes" id="UP000825729"/>
    </source>
</evidence>
<feature type="region of interest" description="Disordered" evidence="1">
    <location>
        <begin position="176"/>
        <end position="203"/>
    </location>
</feature>